<reference evidence="1" key="1">
    <citation type="submission" date="2023-04" db="EMBL/GenBank/DDBJ databases">
        <title>Phytophthora fragariaefolia NBRC 109709.</title>
        <authorList>
            <person name="Ichikawa N."/>
            <person name="Sato H."/>
            <person name="Tonouchi N."/>
        </authorList>
    </citation>
    <scope>NUCLEOTIDE SEQUENCE</scope>
    <source>
        <strain evidence="1">NBRC 109709</strain>
    </source>
</reference>
<dbReference type="Proteomes" id="UP001165121">
    <property type="component" value="Unassembled WGS sequence"/>
</dbReference>
<keyword evidence="2" id="KW-1185">Reference proteome</keyword>
<dbReference type="OrthoDB" id="168220at2759"/>
<comment type="caution">
    <text evidence="1">The sequence shown here is derived from an EMBL/GenBank/DDBJ whole genome shotgun (WGS) entry which is preliminary data.</text>
</comment>
<dbReference type="EMBL" id="BSXT01002056">
    <property type="protein sequence ID" value="GMF46940.1"/>
    <property type="molecule type" value="Genomic_DNA"/>
</dbReference>
<evidence type="ECO:0000313" key="2">
    <source>
        <dbReference type="Proteomes" id="UP001165121"/>
    </source>
</evidence>
<organism evidence="1 2">
    <name type="scientific">Phytophthora fragariaefolia</name>
    <dbReference type="NCBI Taxonomy" id="1490495"/>
    <lineage>
        <taxon>Eukaryota</taxon>
        <taxon>Sar</taxon>
        <taxon>Stramenopiles</taxon>
        <taxon>Oomycota</taxon>
        <taxon>Peronosporomycetes</taxon>
        <taxon>Peronosporales</taxon>
        <taxon>Peronosporaceae</taxon>
        <taxon>Phytophthora</taxon>
    </lineage>
</organism>
<gene>
    <name evidence="1" type="ORF">Pfra01_001749700</name>
</gene>
<evidence type="ECO:0000313" key="1">
    <source>
        <dbReference type="EMBL" id="GMF46940.1"/>
    </source>
</evidence>
<dbReference type="AlphaFoldDB" id="A0A9W6XX83"/>
<accession>A0A9W6XX83</accession>
<name>A0A9W6XX83_9STRA</name>
<sequence>MVAAVLREQVAEVKILDAPPAYIDGLVILLSEIERSFALELGRDPPVHMPPMEIKLKPGATRPTDLDFLAVWY</sequence>
<protein>
    <submittedName>
        <fullName evidence="1">Unnamed protein product</fullName>
    </submittedName>
</protein>
<proteinExistence type="predicted"/>